<reference evidence="4" key="1">
    <citation type="submission" date="2019-10" db="EMBL/GenBank/DDBJ databases">
        <title>Lacipirellula parvula gen. nov., sp. nov., representing a lineage of planctomycetes widespread in freshwater anoxic habitats, and description of the family Lacipirellulaceae.</title>
        <authorList>
            <person name="Dedysh S.N."/>
            <person name="Kulichevskaya I.S."/>
            <person name="Beletsky A.V."/>
            <person name="Rakitin A.L."/>
            <person name="Mardanov A.V."/>
            <person name="Ivanova A.A."/>
            <person name="Saltykova V.X."/>
            <person name="Rijpstra W.I.C."/>
            <person name="Sinninghe Damste J.S."/>
            <person name="Ravin N.V."/>
        </authorList>
    </citation>
    <scope>NUCLEOTIDE SEQUENCE [LARGE SCALE GENOMIC DNA]</scope>
    <source>
        <strain evidence="4">PX69</strain>
    </source>
</reference>
<accession>A0A5K7XB67</accession>
<name>A0A5K7XB67_9BACT</name>
<keyword evidence="2" id="KW-0812">Transmembrane</keyword>
<dbReference type="AlphaFoldDB" id="A0A5K7XB67"/>
<evidence type="ECO:0000256" key="1">
    <source>
        <dbReference type="SAM" id="MobiDB-lite"/>
    </source>
</evidence>
<keyword evidence="2" id="KW-0472">Membrane</keyword>
<proteinExistence type="predicted"/>
<feature type="region of interest" description="Disordered" evidence="1">
    <location>
        <begin position="58"/>
        <end position="77"/>
    </location>
</feature>
<organism evidence="3 4">
    <name type="scientific">Lacipirellula parvula</name>
    <dbReference type="NCBI Taxonomy" id="2650471"/>
    <lineage>
        <taxon>Bacteria</taxon>
        <taxon>Pseudomonadati</taxon>
        <taxon>Planctomycetota</taxon>
        <taxon>Planctomycetia</taxon>
        <taxon>Pirellulales</taxon>
        <taxon>Lacipirellulaceae</taxon>
        <taxon>Lacipirellula</taxon>
    </lineage>
</organism>
<keyword evidence="4" id="KW-1185">Reference proteome</keyword>
<dbReference type="KEGG" id="lpav:PLANPX_3622"/>
<sequence length="232" mass="26763">MGALIRILFPLIGYFCVATVISGAIAYGYLLKSGKLDDEKIFRITAILQDVDLEEIEKESEVAEEPGTPPEEPSYEQQRKQYQTISLQFDVKEKQLSDSLVDFDYQLKRLSAATEQFSRLRAEVEEYLVQQGNLLLSEEMQKVRKQLESLIPKKQAKPILIKYIQDERIDDVIMLLGSMKPRDQEAILRTFDSEEDLEMLYRIQRKMLAGEPAKPFIDAQLQALEQLKAQQN</sequence>
<feature type="transmembrane region" description="Helical" evidence="2">
    <location>
        <begin position="7"/>
        <end position="30"/>
    </location>
</feature>
<evidence type="ECO:0000313" key="3">
    <source>
        <dbReference type="EMBL" id="BBO34010.1"/>
    </source>
</evidence>
<gene>
    <name evidence="3" type="ORF">PLANPX_3622</name>
</gene>
<dbReference type="EMBL" id="AP021861">
    <property type="protein sequence ID" value="BBO34010.1"/>
    <property type="molecule type" value="Genomic_DNA"/>
</dbReference>
<keyword evidence="2" id="KW-1133">Transmembrane helix</keyword>
<dbReference type="Proteomes" id="UP000326837">
    <property type="component" value="Chromosome"/>
</dbReference>
<evidence type="ECO:0000256" key="2">
    <source>
        <dbReference type="SAM" id="Phobius"/>
    </source>
</evidence>
<dbReference type="RefSeq" id="WP_152099665.1">
    <property type="nucleotide sequence ID" value="NZ_AP021861.1"/>
</dbReference>
<protein>
    <submittedName>
        <fullName evidence="3">Uncharacterized protein</fullName>
    </submittedName>
</protein>
<evidence type="ECO:0000313" key="4">
    <source>
        <dbReference type="Proteomes" id="UP000326837"/>
    </source>
</evidence>